<comment type="caution">
    <text evidence="3">The sequence shown here is derived from an EMBL/GenBank/DDBJ whole genome shotgun (WGS) entry which is preliminary data.</text>
</comment>
<keyword evidence="2" id="KW-1133">Transmembrane helix</keyword>
<keyword evidence="2" id="KW-0812">Transmembrane</keyword>
<keyword evidence="4" id="KW-1185">Reference proteome</keyword>
<feature type="compositionally biased region" description="Polar residues" evidence="1">
    <location>
        <begin position="1"/>
        <end position="12"/>
    </location>
</feature>
<feature type="region of interest" description="Disordered" evidence="1">
    <location>
        <begin position="1"/>
        <end position="43"/>
    </location>
</feature>
<evidence type="ECO:0000313" key="3">
    <source>
        <dbReference type="EMBL" id="MBM9504719.1"/>
    </source>
</evidence>
<dbReference type="RefSeq" id="WP_205356578.1">
    <property type="nucleotide sequence ID" value="NZ_JADKYB010000004.1"/>
</dbReference>
<organism evidence="3 4">
    <name type="scientific">Actinacidiphila acididurans</name>
    <dbReference type="NCBI Taxonomy" id="2784346"/>
    <lineage>
        <taxon>Bacteria</taxon>
        <taxon>Bacillati</taxon>
        <taxon>Actinomycetota</taxon>
        <taxon>Actinomycetes</taxon>
        <taxon>Kitasatosporales</taxon>
        <taxon>Streptomycetaceae</taxon>
        <taxon>Actinacidiphila</taxon>
    </lineage>
</organism>
<evidence type="ECO:0000256" key="1">
    <source>
        <dbReference type="SAM" id="MobiDB-lite"/>
    </source>
</evidence>
<evidence type="ECO:0000313" key="4">
    <source>
        <dbReference type="Proteomes" id="UP000749040"/>
    </source>
</evidence>
<proteinExistence type="predicted"/>
<name>A0ABS2TMZ5_9ACTN</name>
<gene>
    <name evidence="3" type="ORF">ITX44_09235</name>
</gene>
<sequence>MSSNFTPPSGGQNPYAQQQPYGPPAAAPSPYAAGPVPGQPGHPAPAWAPPVPVAARRDNVALGILAGVAVMLVAIFAYAGIMRAMAKDDGHYSEVGYIAIVVGLLVGAAIGKVGGRNPALPVAGLVLAVLGVFFGEIFGLAMIASHYASLSGQSISWFSVLTQHFGDVFRQWKHDFDVKTFLFLALAGLEGFVVTRRVAG</sequence>
<evidence type="ECO:0000256" key="2">
    <source>
        <dbReference type="SAM" id="Phobius"/>
    </source>
</evidence>
<feature type="transmembrane region" description="Helical" evidence="2">
    <location>
        <begin position="122"/>
        <end position="144"/>
    </location>
</feature>
<keyword evidence="2" id="KW-0472">Membrane</keyword>
<feature type="transmembrane region" description="Helical" evidence="2">
    <location>
        <begin position="92"/>
        <end position="110"/>
    </location>
</feature>
<accession>A0ABS2TMZ5</accession>
<feature type="transmembrane region" description="Helical" evidence="2">
    <location>
        <begin position="60"/>
        <end position="80"/>
    </location>
</feature>
<protein>
    <submittedName>
        <fullName evidence="3">Uncharacterized protein</fullName>
    </submittedName>
</protein>
<reference evidence="3 4" key="1">
    <citation type="submission" date="2021-01" db="EMBL/GenBank/DDBJ databases">
        <title>Streptomyces acididurans sp. nov., isolated from a peat swamp forest soil.</title>
        <authorList>
            <person name="Chantavorakit T."/>
            <person name="Duangmal K."/>
        </authorList>
    </citation>
    <scope>NUCLEOTIDE SEQUENCE [LARGE SCALE GENOMIC DNA]</scope>
    <source>
        <strain evidence="3 4">KK5PA1</strain>
    </source>
</reference>
<dbReference type="EMBL" id="JADKYB010000004">
    <property type="protein sequence ID" value="MBM9504719.1"/>
    <property type="molecule type" value="Genomic_DNA"/>
</dbReference>
<dbReference type="Proteomes" id="UP000749040">
    <property type="component" value="Unassembled WGS sequence"/>
</dbReference>